<dbReference type="Proteomes" id="UP000567179">
    <property type="component" value="Unassembled WGS sequence"/>
</dbReference>
<name>A0A8H5B9U6_9AGAR</name>
<evidence type="ECO:0000313" key="1">
    <source>
        <dbReference type="EMBL" id="KAF5319399.1"/>
    </source>
</evidence>
<organism evidence="1 2">
    <name type="scientific">Psilocybe cf. subviscida</name>
    <dbReference type="NCBI Taxonomy" id="2480587"/>
    <lineage>
        <taxon>Eukaryota</taxon>
        <taxon>Fungi</taxon>
        <taxon>Dikarya</taxon>
        <taxon>Basidiomycota</taxon>
        <taxon>Agaricomycotina</taxon>
        <taxon>Agaricomycetes</taxon>
        <taxon>Agaricomycetidae</taxon>
        <taxon>Agaricales</taxon>
        <taxon>Agaricineae</taxon>
        <taxon>Strophariaceae</taxon>
        <taxon>Psilocybe</taxon>
    </lineage>
</organism>
<dbReference type="EMBL" id="JAACJJ010000029">
    <property type="protein sequence ID" value="KAF5319399.1"/>
    <property type="molecule type" value="Genomic_DNA"/>
</dbReference>
<proteinExistence type="predicted"/>
<evidence type="ECO:0000313" key="2">
    <source>
        <dbReference type="Proteomes" id="UP000567179"/>
    </source>
</evidence>
<gene>
    <name evidence="1" type="ORF">D9619_008443</name>
</gene>
<dbReference type="AlphaFoldDB" id="A0A8H5B9U6"/>
<accession>A0A8H5B9U6</accession>
<keyword evidence="2" id="KW-1185">Reference proteome</keyword>
<dbReference type="OrthoDB" id="3059378at2759"/>
<comment type="caution">
    <text evidence="1">The sequence shown here is derived from an EMBL/GenBank/DDBJ whole genome shotgun (WGS) entry which is preliminary data.</text>
</comment>
<sequence length="168" mass="18523">MQHLALIPLDWMPLHLTSGLNRLGLTFYRTPHTPSTTTTTDKSSTMPPTFPHSRIISLTQLASQKALLRRNIYAGSSASTVTPTKHTLAAHESAPRGGSLQQMKDYGYGVLEQPEYYEVDIDPQSSTPPYDFPRKSGVQLRYGCINPLPCMHREPVDGPVGFAARGSK</sequence>
<protein>
    <submittedName>
        <fullName evidence="1">Uncharacterized protein</fullName>
    </submittedName>
</protein>
<reference evidence="1 2" key="1">
    <citation type="journal article" date="2020" name="ISME J.">
        <title>Uncovering the hidden diversity of litter-decomposition mechanisms in mushroom-forming fungi.</title>
        <authorList>
            <person name="Floudas D."/>
            <person name="Bentzer J."/>
            <person name="Ahren D."/>
            <person name="Johansson T."/>
            <person name="Persson P."/>
            <person name="Tunlid A."/>
        </authorList>
    </citation>
    <scope>NUCLEOTIDE SEQUENCE [LARGE SCALE GENOMIC DNA]</scope>
    <source>
        <strain evidence="1 2">CBS 101986</strain>
    </source>
</reference>